<reference evidence="4" key="1">
    <citation type="journal article" date="2021" name="Sci. Rep.">
        <title>Diploid genomic architecture of Nitzschia inconspicua, an elite biomass production diatom.</title>
        <authorList>
            <person name="Oliver A."/>
            <person name="Podell S."/>
            <person name="Pinowska A."/>
            <person name="Traller J.C."/>
            <person name="Smith S.R."/>
            <person name="McClure R."/>
            <person name="Beliaev A."/>
            <person name="Bohutskyi P."/>
            <person name="Hill E.A."/>
            <person name="Rabines A."/>
            <person name="Zheng H."/>
            <person name="Allen L.Z."/>
            <person name="Kuo A."/>
            <person name="Grigoriev I.V."/>
            <person name="Allen A.E."/>
            <person name="Hazlebeck D."/>
            <person name="Allen E.E."/>
        </authorList>
    </citation>
    <scope>NUCLEOTIDE SEQUENCE</scope>
    <source>
        <strain evidence="4">Hildebrandi</strain>
    </source>
</reference>
<dbReference type="PANTHER" id="PTHR45641">
    <property type="entry name" value="TETRATRICOPEPTIDE REPEAT PROTEIN (AFU_ORTHOLOGUE AFUA_6G03870)"/>
    <property type="match status" value="1"/>
</dbReference>
<evidence type="ECO:0000313" key="5">
    <source>
        <dbReference type="Proteomes" id="UP000693970"/>
    </source>
</evidence>
<dbReference type="Pfam" id="PF13424">
    <property type="entry name" value="TPR_12"/>
    <property type="match status" value="1"/>
</dbReference>
<feature type="region of interest" description="Disordered" evidence="3">
    <location>
        <begin position="203"/>
        <end position="229"/>
    </location>
</feature>
<dbReference type="InterPro" id="IPR019734">
    <property type="entry name" value="TPR_rpt"/>
</dbReference>
<feature type="compositionally biased region" description="Low complexity" evidence="3">
    <location>
        <begin position="325"/>
        <end position="341"/>
    </location>
</feature>
<dbReference type="Pfam" id="PF13181">
    <property type="entry name" value="TPR_8"/>
    <property type="match status" value="2"/>
</dbReference>
<organism evidence="4 5">
    <name type="scientific">Nitzschia inconspicua</name>
    <dbReference type="NCBI Taxonomy" id="303405"/>
    <lineage>
        <taxon>Eukaryota</taxon>
        <taxon>Sar</taxon>
        <taxon>Stramenopiles</taxon>
        <taxon>Ochrophyta</taxon>
        <taxon>Bacillariophyta</taxon>
        <taxon>Bacillariophyceae</taxon>
        <taxon>Bacillariophycidae</taxon>
        <taxon>Bacillariales</taxon>
        <taxon>Bacillariaceae</taxon>
        <taxon>Nitzschia</taxon>
    </lineage>
</organism>
<dbReference type="Proteomes" id="UP000693970">
    <property type="component" value="Unassembled WGS sequence"/>
</dbReference>
<dbReference type="OrthoDB" id="3557990at2759"/>
<dbReference type="AlphaFoldDB" id="A0A9K3KZ59"/>
<keyword evidence="2" id="KW-0802">TPR repeat</keyword>
<dbReference type="PANTHER" id="PTHR45641:SF19">
    <property type="entry name" value="NEPHROCYSTIN-3"/>
    <property type="match status" value="1"/>
</dbReference>
<feature type="compositionally biased region" description="Polar residues" evidence="3">
    <location>
        <begin position="44"/>
        <end position="71"/>
    </location>
</feature>
<feature type="compositionally biased region" description="Polar residues" evidence="3">
    <location>
        <begin position="208"/>
        <end position="224"/>
    </location>
</feature>
<dbReference type="EMBL" id="JAGRRH010000017">
    <property type="protein sequence ID" value="KAG7352104.1"/>
    <property type="molecule type" value="Genomic_DNA"/>
</dbReference>
<feature type="region of interest" description="Disordered" evidence="3">
    <location>
        <begin position="1"/>
        <end position="71"/>
    </location>
</feature>
<name>A0A9K3KZ59_9STRA</name>
<feature type="region of interest" description="Disordered" evidence="3">
    <location>
        <begin position="320"/>
        <end position="345"/>
    </location>
</feature>
<keyword evidence="5" id="KW-1185">Reference proteome</keyword>
<proteinExistence type="predicted"/>
<evidence type="ECO:0000256" key="2">
    <source>
        <dbReference type="ARBA" id="ARBA00022803"/>
    </source>
</evidence>
<evidence type="ECO:0000256" key="1">
    <source>
        <dbReference type="ARBA" id="ARBA00022737"/>
    </source>
</evidence>
<protein>
    <submittedName>
        <fullName evidence="4">Tetratricopeptide repeat protein</fullName>
    </submittedName>
</protein>
<keyword evidence="1" id="KW-0677">Repeat</keyword>
<feature type="compositionally biased region" description="Low complexity" evidence="3">
    <location>
        <begin position="1"/>
        <end position="21"/>
    </location>
</feature>
<evidence type="ECO:0000313" key="4">
    <source>
        <dbReference type="EMBL" id="KAG7352104.1"/>
    </source>
</evidence>
<evidence type="ECO:0000256" key="3">
    <source>
        <dbReference type="SAM" id="MobiDB-lite"/>
    </source>
</evidence>
<sequence>MVRQIGSVVGSGSLGKSPKSPQNQRNEKVSFPTKSKSLPVRMSQPFSNHASSNAEKLSTKKNLPHSSAESANEISKVMMHAKPSEIRAAVKAERIASKPERERRQRMLQSQQEAQMKMDKIRAEIDAIKIMESCRNLTIIENAAERKSAPITVGAAGTAVLALEPSSTEDILVPIEKEEISYSKLQGMGQKLMKEMEASFAQHRVTASGLSRSSNQRDSNQTQENAEEKIPPPLIMRCTVSGARNQRRPSNLVPEMRRRASNHDLFFDDAHLHTPSSTLLPMSTHSPVTGSHLTDQVVKSEKLDENRGMSASTVHVTSSGVLPNSGFGPSSSRKSSTINISEPTSSAPIRCSSTSAYISPVKEVAIAKWNEEKQKADAQKKKLDEAKRYFQEGHDLCWKMQDSAGALGGYRKALFIRESLLGKYHDDTGRTYYWIGRSLVKLKEYDEALVAFSRSYRIFDRVLTKNHKYNKWAKTAIMGVFQEMNDSGRFSESYQKNLDNSIAHERAGDAHRKMGRFDDAISEYRAAISNIEECHPDSADLHCKIAMILRRKGEFEKALEENRSALEIYELSLGPEHPETVKTLNQTLEKKRLNQVSLALMEKLDFGK</sequence>
<dbReference type="SMART" id="SM00028">
    <property type="entry name" value="TPR"/>
    <property type="match status" value="3"/>
</dbReference>
<comment type="caution">
    <text evidence="4">The sequence shown here is derived from an EMBL/GenBank/DDBJ whole genome shotgun (WGS) entry which is preliminary data.</text>
</comment>
<reference evidence="4" key="2">
    <citation type="submission" date="2021-04" db="EMBL/GenBank/DDBJ databases">
        <authorList>
            <person name="Podell S."/>
        </authorList>
    </citation>
    <scope>NUCLEOTIDE SEQUENCE</scope>
    <source>
        <strain evidence="4">Hildebrandi</strain>
    </source>
</reference>
<accession>A0A9K3KZ59</accession>
<gene>
    <name evidence="4" type="ORF">IV203_008152</name>
</gene>